<protein>
    <submittedName>
        <fullName evidence="7">NADP-reducing hydrogenase subunit HndA</fullName>
        <ecNumber evidence="7">1.12.1.3</ecNumber>
    </submittedName>
</protein>
<dbReference type="SUPFAM" id="SSF52833">
    <property type="entry name" value="Thioredoxin-like"/>
    <property type="match status" value="1"/>
</dbReference>
<dbReference type="GO" id="GO:0050583">
    <property type="term" value="F:hydrogen dehydrogenase (NADP+) activity"/>
    <property type="evidence" value="ECO:0007669"/>
    <property type="project" value="UniProtKB-EC"/>
</dbReference>
<dbReference type="EC" id="1.12.1.3" evidence="7"/>
<evidence type="ECO:0000256" key="6">
    <source>
        <dbReference type="ARBA" id="ARBA00034078"/>
    </source>
</evidence>
<evidence type="ECO:0000256" key="5">
    <source>
        <dbReference type="ARBA" id="ARBA00023014"/>
    </source>
</evidence>
<reference evidence="7" key="1">
    <citation type="submission" date="2016-10" db="EMBL/GenBank/DDBJ databases">
        <title>Sequence of Gallionella enrichment culture.</title>
        <authorList>
            <person name="Poehlein A."/>
            <person name="Muehling M."/>
            <person name="Daniel R."/>
        </authorList>
    </citation>
    <scope>NUCLEOTIDE SEQUENCE</scope>
</reference>
<keyword evidence="7" id="KW-0560">Oxidoreductase</keyword>
<dbReference type="PROSITE" id="PS01099">
    <property type="entry name" value="COMPLEX1_24K"/>
    <property type="match status" value="1"/>
</dbReference>
<evidence type="ECO:0000256" key="2">
    <source>
        <dbReference type="ARBA" id="ARBA00022714"/>
    </source>
</evidence>
<proteinExistence type="inferred from homology"/>
<dbReference type="InterPro" id="IPR002023">
    <property type="entry name" value="NuoE-like"/>
</dbReference>
<keyword evidence="2" id="KW-0001">2Fe-2S</keyword>
<gene>
    <name evidence="7" type="primary">hndA_5</name>
    <name evidence="7" type="ORF">GALL_293550</name>
</gene>
<dbReference type="PIRSF" id="PIRSF000216">
    <property type="entry name" value="NADH_DH_24kDa"/>
    <property type="match status" value="1"/>
</dbReference>
<dbReference type="InterPro" id="IPR041921">
    <property type="entry name" value="NuoE_N"/>
</dbReference>
<dbReference type="CDD" id="cd03081">
    <property type="entry name" value="TRX_Fd_NuoE_FDH_gamma"/>
    <property type="match status" value="1"/>
</dbReference>
<keyword evidence="3" id="KW-0479">Metal-binding</keyword>
<dbReference type="Gene3D" id="1.10.10.1590">
    <property type="entry name" value="NADH-quinone oxidoreductase subunit E"/>
    <property type="match status" value="1"/>
</dbReference>
<sequence length="167" mass="17548">MFGDAAKRYVPWSEDVALATIESHAALRGPLLPVLHALQDTFGYVEPRAVPLIAKALNLSRADVHGVLTFYPDLRSTLPGELRVQICRGEACQAVGGHALAGHATTSIGVEFGATTADGSVSLDEVFCLGNCALGPTVTVNGNLHGRVNPVELDRLVRHAALGDEAT</sequence>
<dbReference type="Gene3D" id="3.40.30.10">
    <property type="entry name" value="Glutaredoxin"/>
    <property type="match status" value="1"/>
</dbReference>
<dbReference type="EMBL" id="MLJW01000359">
    <property type="protein sequence ID" value="OIQ88750.1"/>
    <property type="molecule type" value="Genomic_DNA"/>
</dbReference>
<keyword evidence="5" id="KW-0411">Iron-sulfur</keyword>
<comment type="similarity">
    <text evidence="1">Belongs to the complex I 24 kDa subunit family.</text>
</comment>
<comment type="cofactor">
    <cofactor evidence="6">
        <name>[2Fe-2S] cluster</name>
        <dbReference type="ChEBI" id="CHEBI:190135"/>
    </cofactor>
</comment>
<evidence type="ECO:0000256" key="3">
    <source>
        <dbReference type="ARBA" id="ARBA00022723"/>
    </source>
</evidence>
<dbReference type="GO" id="GO:0046872">
    <property type="term" value="F:metal ion binding"/>
    <property type="evidence" value="ECO:0007669"/>
    <property type="project" value="UniProtKB-KW"/>
</dbReference>
<comment type="caution">
    <text evidence="7">The sequence shown here is derived from an EMBL/GenBank/DDBJ whole genome shotgun (WGS) entry which is preliminary data.</text>
</comment>
<accession>A0A1J5QYH5</accession>
<dbReference type="InterPro" id="IPR036249">
    <property type="entry name" value="Thioredoxin-like_sf"/>
</dbReference>
<name>A0A1J5QYH5_9ZZZZ</name>
<organism evidence="7">
    <name type="scientific">mine drainage metagenome</name>
    <dbReference type="NCBI Taxonomy" id="410659"/>
    <lineage>
        <taxon>unclassified sequences</taxon>
        <taxon>metagenomes</taxon>
        <taxon>ecological metagenomes</taxon>
    </lineage>
</organism>
<dbReference type="GO" id="GO:0051537">
    <property type="term" value="F:2 iron, 2 sulfur cluster binding"/>
    <property type="evidence" value="ECO:0007669"/>
    <property type="project" value="UniProtKB-KW"/>
</dbReference>
<dbReference type="InterPro" id="IPR028431">
    <property type="entry name" value="NADP_DH_HndA-like"/>
</dbReference>
<keyword evidence="4" id="KW-0408">Iron</keyword>
<dbReference type="Pfam" id="PF01257">
    <property type="entry name" value="2Fe-2S_thioredx"/>
    <property type="match status" value="1"/>
</dbReference>
<evidence type="ECO:0000313" key="7">
    <source>
        <dbReference type="EMBL" id="OIQ88750.1"/>
    </source>
</evidence>
<dbReference type="AlphaFoldDB" id="A0A1J5QYH5"/>
<evidence type="ECO:0000256" key="1">
    <source>
        <dbReference type="ARBA" id="ARBA00010643"/>
    </source>
</evidence>
<evidence type="ECO:0000256" key="4">
    <source>
        <dbReference type="ARBA" id="ARBA00023004"/>
    </source>
</evidence>
<dbReference type="PANTHER" id="PTHR43342:SF1">
    <property type="entry name" value="BIFURCATING [FEFE] HYDROGENASE GAMMA SUBUNIT"/>
    <property type="match status" value="1"/>
</dbReference>
<dbReference type="PANTHER" id="PTHR43342">
    <property type="entry name" value="NADH-QUINONE OXIDOREDUCTASE, E SUBUNIT"/>
    <property type="match status" value="1"/>
</dbReference>